<feature type="non-terminal residue" evidence="11">
    <location>
        <position position="1"/>
    </location>
</feature>
<evidence type="ECO:0000256" key="8">
    <source>
        <dbReference type="SAM" id="MobiDB-lite"/>
    </source>
</evidence>
<feature type="region of interest" description="Disordered" evidence="8">
    <location>
        <begin position="353"/>
        <end position="449"/>
    </location>
</feature>
<dbReference type="InterPro" id="IPR050818">
    <property type="entry name" value="KCNH_animal-type"/>
</dbReference>
<keyword evidence="3" id="KW-0631">Potassium channel</keyword>
<evidence type="ECO:0000256" key="9">
    <source>
        <dbReference type="SAM" id="Phobius"/>
    </source>
</evidence>
<evidence type="ECO:0000256" key="4">
    <source>
        <dbReference type="ARBA" id="ARBA00022882"/>
    </source>
</evidence>
<feature type="compositionally biased region" description="Basic and acidic residues" evidence="8">
    <location>
        <begin position="402"/>
        <end position="419"/>
    </location>
</feature>
<dbReference type="InterPro" id="IPR018490">
    <property type="entry name" value="cNMP-bd_dom_sf"/>
</dbReference>
<organism evidence="11 12">
    <name type="scientific">Cirrhinus molitorella</name>
    <name type="common">mud carp</name>
    <dbReference type="NCBI Taxonomy" id="172907"/>
    <lineage>
        <taxon>Eukaryota</taxon>
        <taxon>Metazoa</taxon>
        <taxon>Chordata</taxon>
        <taxon>Craniata</taxon>
        <taxon>Vertebrata</taxon>
        <taxon>Euteleostomi</taxon>
        <taxon>Actinopterygii</taxon>
        <taxon>Neopterygii</taxon>
        <taxon>Teleostei</taxon>
        <taxon>Ostariophysi</taxon>
        <taxon>Cypriniformes</taxon>
        <taxon>Cyprinidae</taxon>
        <taxon>Labeoninae</taxon>
        <taxon>Labeonini</taxon>
        <taxon>Cirrhinus</taxon>
    </lineage>
</organism>
<dbReference type="CDD" id="cd00038">
    <property type="entry name" value="CAP_ED"/>
    <property type="match status" value="1"/>
</dbReference>
<evidence type="ECO:0000256" key="2">
    <source>
        <dbReference type="ARBA" id="ARBA00022553"/>
    </source>
</evidence>
<dbReference type="Gene3D" id="1.10.1200.260">
    <property type="match status" value="1"/>
</dbReference>
<evidence type="ECO:0000313" key="11">
    <source>
        <dbReference type="EMBL" id="KAL1250823.1"/>
    </source>
</evidence>
<evidence type="ECO:0000256" key="3">
    <source>
        <dbReference type="ARBA" id="ARBA00022826"/>
    </source>
</evidence>
<keyword evidence="9" id="KW-1133">Transmembrane helix</keyword>
<dbReference type="InterPro" id="IPR003949">
    <property type="entry name" value="K_chnl_volt-dep_EAG"/>
</dbReference>
<dbReference type="PANTHER" id="PTHR10217:SF530">
    <property type="entry name" value="POTASSIUM VOLTAGE-GATED CHANNEL SUBFAMILY H MEMBER 1"/>
    <property type="match status" value="1"/>
</dbReference>
<dbReference type="SUPFAM" id="SSF51206">
    <property type="entry name" value="cAMP-binding domain-like"/>
    <property type="match status" value="1"/>
</dbReference>
<evidence type="ECO:0000256" key="6">
    <source>
        <dbReference type="ARBA" id="ARBA00023303"/>
    </source>
</evidence>
<dbReference type="EMBL" id="JAYMGO010000022">
    <property type="protein sequence ID" value="KAL1250823.1"/>
    <property type="molecule type" value="Genomic_DNA"/>
</dbReference>
<evidence type="ECO:0000313" key="12">
    <source>
        <dbReference type="Proteomes" id="UP001558613"/>
    </source>
</evidence>
<feature type="region of interest" description="Disordered" evidence="8">
    <location>
        <begin position="507"/>
        <end position="530"/>
    </location>
</feature>
<dbReference type="PRINTS" id="PR01464">
    <property type="entry name" value="EAGCHANNEL"/>
</dbReference>
<sequence>RFQNALFSLTKTPSQCHAITDVKKCFFLLALLYATIFGNVTTIFQQMYANTNRYHDMLNSVRDFLKLYQVPKGLSERVMDYIVSTWSMSRGIDTDKVLQICPKDMRADICVHLNRKVFKEHPAFRLASDGCLRALAMEFQTIHSAPGDLIYHAGESVDSLCFVVSGSLEVIQDDEVVAILGKGDVFGDVFWKEVNLAQACANVRALTYCDLHIIKRDALQKVLEFYTAFAGHFSRNLVLTYNLRKRIVFRKISDVKREEEEMLRRKNEAPLNLPPDHPVRRLFQRFRQQKEARLAAERGSQGEQDVERGRAETMVHEITATTSVVTVTESPATPITSVSSSSSSRTSCRAKLCTPVTPNGNCTGNKSTEPPKSKGWGRLKDATTKSDRSWRSVSKAESMEMLPDRTKSQDELSLKKTDSCDSGITKSDLRLDNMGDGSARTPQDRSPLQAEGKRAFYPIPEQSLQACFMELKQELRGDILSLSSRMSALEGQLAEMLRLLKDRKISGSSNLFDTSRPESPDSEKDDNMSS</sequence>
<gene>
    <name evidence="11" type="ORF">QQF64_018619</name>
</gene>
<feature type="compositionally biased region" description="Basic and acidic residues" evidence="8">
    <location>
        <begin position="378"/>
        <end position="390"/>
    </location>
</feature>
<dbReference type="InterPro" id="IPR014710">
    <property type="entry name" value="RmlC-like_jellyroll"/>
</dbReference>
<dbReference type="Pfam" id="PF00027">
    <property type="entry name" value="cNMP_binding"/>
    <property type="match status" value="1"/>
</dbReference>
<evidence type="ECO:0000256" key="5">
    <source>
        <dbReference type="ARBA" id="ARBA00022958"/>
    </source>
</evidence>
<feature type="compositionally biased region" description="Polar residues" evidence="8">
    <location>
        <begin position="356"/>
        <end position="370"/>
    </location>
</feature>
<keyword evidence="9" id="KW-0472">Membrane</keyword>
<feature type="domain" description="Cyclic nucleotide-binding" evidence="10">
    <location>
        <begin position="136"/>
        <end position="223"/>
    </location>
</feature>
<keyword evidence="4" id="KW-0406">Ion transport</keyword>
<accession>A0ABR3LDF5</accession>
<evidence type="ECO:0000256" key="1">
    <source>
        <dbReference type="ARBA" id="ARBA00022538"/>
    </source>
</evidence>
<reference evidence="11 12" key="1">
    <citation type="submission" date="2023-09" db="EMBL/GenBank/DDBJ databases">
        <authorList>
            <person name="Wang M."/>
        </authorList>
    </citation>
    <scope>NUCLEOTIDE SEQUENCE [LARGE SCALE GENOMIC DNA]</scope>
    <source>
        <strain evidence="11">GT-2023</strain>
        <tissue evidence="11">Liver</tissue>
    </source>
</reference>
<proteinExistence type="predicted"/>
<keyword evidence="4" id="KW-0851">Voltage-gated channel</keyword>
<feature type="transmembrane region" description="Helical" evidence="9">
    <location>
        <begin position="25"/>
        <end position="44"/>
    </location>
</feature>
<protein>
    <recommendedName>
        <fullName evidence="10">Cyclic nucleotide-binding domain-containing protein</fullName>
    </recommendedName>
</protein>
<dbReference type="InterPro" id="IPR003938">
    <property type="entry name" value="K_chnl_volt-dep_EAG/ELK/ERG"/>
</dbReference>
<name>A0ABR3LDF5_9TELE</name>
<evidence type="ECO:0000256" key="7">
    <source>
        <dbReference type="ARBA" id="ARBA00034430"/>
    </source>
</evidence>
<dbReference type="PROSITE" id="PS50042">
    <property type="entry name" value="CNMP_BINDING_3"/>
    <property type="match status" value="1"/>
</dbReference>
<dbReference type="Gene3D" id="2.60.120.10">
    <property type="entry name" value="Jelly Rolls"/>
    <property type="match status" value="1"/>
</dbReference>
<comment type="caution">
    <text evidence="11">The sequence shown here is derived from an EMBL/GenBank/DDBJ whole genome shotgun (WGS) entry which is preliminary data.</text>
</comment>
<keyword evidence="5" id="KW-0630">Potassium</keyword>
<dbReference type="PRINTS" id="PR01463">
    <property type="entry name" value="EAGCHANLFMLY"/>
</dbReference>
<dbReference type="SMART" id="SM00100">
    <property type="entry name" value="cNMP"/>
    <property type="match status" value="1"/>
</dbReference>
<keyword evidence="12" id="KW-1185">Reference proteome</keyword>
<dbReference type="Proteomes" id="UP001558613">
    <property type="component" value="Unassembled WGS sequence"/>
</dbReference>
<keyword evidence="4" id="KW-0813">Transport</keyword>
<feature type="compositionally biased region" description="Basic and acidic residues" evidence="8">
    <location>
        <begin position="515"/>
        <end position="530"/>
    </location>
</feature>
<keyword evidence="1" id="KW-0633">Potassium transport</keyword>
<keyword evidence="6" id="KW-0407">Ion channel</keyword>
<dbReference type="PANTHER" id="PTHR10217">
    <property type="entry name" value="VOLTAGE AND LIGAND GATED POTASSIUM CHANNEL"/>
    <property type="match status" value="1"/>
</dbReference>
<keyword evidence="2" id="KW-0597">Phosphoprotein</keyword>
<keyword evidence="9" id="KW-0812">Transmembrane</keyword>
<comment type="catalytic activity">
    <reaction evidence="7">
        <text>K(+)(in) = K(+)(out)</text>
        <dbReference type="Rhea" id="RHEA:29463"/>
        <dbReference type="ChEBI" id="CHEBI:29103"/>
    </reaction>
</comment>
<dbReference type="InterPro" id="IPR000595">
    <property type="entry name" value="cNMP-bd_dom"/>
</dbReference>
<evidence type="ECO:0000259" key="10">
    <source>
        <dbReference type="PROSITE" id="PS50042"/>
    </source>
</evidence>